<protein>
    <submittedName>
        <fullName evidence="1">Uncharacterized protein</fullName>
    </submittedName>
</protein>
<evidence type="ECO:0000313" key="2">
    <source>
        <dbReference type="Proteomes" id="UP001465976"/>
    </source>
</evidence>
<keyword evidence="2" id="KW-1185">Reference proteome</keyword>
<comment type="caution">
    <text evidence="1">The sequence shown here is derived from an EMBL/GenBank/DDBJ whole genome shotgun (WGS) entry which is preliminary data.</text>
</comment>
<sequence>MPYQNPLHVPVSYANLSSYNAIGSAIPAVRRRVPQATDGISKSSINTIAFDFVGYPQQGMPLRELYVRGAHALQQMMEGPDDPVLAHTRLRMIKFRISWPGYEHVEWNRAIEIITSTGPITRAYLGTVIAHHFALFIEKAQSENSRHGDWRLGSDGLRLDHIVLLSIHSVSEDTWQAEVAVDFR</sequence>
<accession>A0ABR3F627</accession>
<gene>
    <name evidence="1" type="ORF">V5O48_011268</name>
</gene>
<name>A0ABR3F627_9AGAR</name>
<organism evidence="1 2">
    <name type="scientific">Marasmius crinis-equi</name>
    <dbReference type="NCBI Taxonomy" id="585013"/>
    <lineage>
        <taxon>Eukaryota</taxon>
        <taxon>Fungi</taxon>
        <taxon>Dikarya</taxon>
        <taxon>Basidiomycota</taxon>
        <taxon>Agaricomycotina</taxon>
        <taxon>Agaricomycetes</taxon>
        <taxon>Agaricomycetidae</taxon>
        <taxon>Agaricales</taxon>
        <taxon>Marasmiineae</taxon>
        <taxon>Marasmiaceae</taxon>
        <taxon>Marasmius</taxon>
    </lineage>
</organism>
<dbReference type="EMBL" id="JBAHYK010000889">
    <property type="protein sequence ID" value="KAL0570693.1"/>
    <property type="molecule type" value="Genomic_DNA"/>
</dbReference>
<reference evidence="1 2" key="1">
    <citation type="submission" date="2024-02" db="EMBL/GenBank/DDBJ databases">
        <title>A draft genome for the cacao thread blight pathogen Marasmius crinis-equi.</title>
        <authorList>
            <person name="Cohen S.P."/>
            <person name="Baruah I.K."/>
            <person name="Amoako-Attah I."/>
            <person name="Bukari Y."/>
            <person name="Meinhardt L.W."/>
            <person name="Bailey B.A."/>
        </authorList>
    </citation>
    <scope>NUCLEOTIDE SEQUENCE [LARGE SCALE GENOMIC DNA]</scope>
    <source>
        <strain evidence="1 2">GH-76</strain>
    </source>
</reference>
<evidence type="ECO:0000313" key="1">
    <source>
        <dbReference type="EMBL" id="KAL0570693.1"/>
    </source>
</evidence>
<dbReference type="Proteomes" id="UP001465976">
    <property type="component" value="Unassembled WGS sequence"/>
</dbReference>
<proteinExistence type="predicted"/>